<dbReference type="PIRSF" id="PIRSF028431">
    <property type="entry name" value="UCP028431"/>
    <property type="match status" value="1"/>
</dbReference>
<name>A0ABX2E1W3_9FLAO</name>
<organism evidence="2 3">
    <name type="scientific">Winogradskyella litoriviva</name>
    <dbReference type="NCBI Taxonomy" id="1220182"/>
    <lineage>
        <taxon>Bacteria</taxon>
        <taxon>Pseudomonadati</taxon>
        <taxon>Bacteroidota</taxon>
        <taxon>Flavobacteriia</taxon>
        <taxon>Flavobacteriales</taxon>
        <taxon>Flavobacteriaceae</taxon>
        <taxon>Winogradskyella</taxon>
    </lineage>
</organism>
<dbReference type="InterPro" id="IPR019282">
    <property type="entry name" value="Glycoamylase-like_cons_dom"/>
</dbReference>
<dbReference type="RefSeq" id="WP_173299880.1">
    <property type="nucleotide sequence ID" value="NZ_JABRWQ010000001.1"/>
</dbReference>
<dbReference type="InterPro" id="IPR016883">
    <property type="entry name" value="UCP028431"/>
</dbReference>
<proteinExistence type="predicted"/>
<dbReference type="Pfam" id="PF10091">
    <property type="entry name" value="Glycoamylase"/>
    <property type="match status" value="1"/>
</dbReference>
<reference evidence="2 3" key="1">
    <citation type="journal article" date="2015" name="Int. J. Syst. Evol. Microbiol.">
        <title>Winogradskyella litoriviva sp. nov., isolated from coastal seawater.</title>
        <authorList>
            <person name="Nedashkovskaya O.I."/>
            <person name="Kukhlevskiy A.D."/>
            <person name="Zhukova N.V."/>
            <person name="Kim S.J."/>
            <person name="Rhee S.K."/>
            <person name="Mikhailov V.V."/>
        </authorList>
    </citation>
    <scope>NUCLEOTIDE SEQUENCE [LARGE SCALE GENOMIC DNA]</scope>
    <source>
        <strain evidence="2 3">KMM6491</strain>
    </source>
</reference>
<dbReference type="EMBL" id="JABRWQ010000001">
    <property type="protein sequence ID" value="NRD22239.1"/>
    <property type="molecule type" value="Genomic_DNA"/>
</dbReference>
<evidence type="ECO:0000259" key="1">
    <source>
        <dbReference type="Pfam" id="PF10091"/>
    </source>
</evidence>
<protein>
    <submittedName>
        <fullName evidence="2">Beta-glucosidase</fullName>
    </submittedName>
</protein>
<sequence>MRNIYTLPIVVILFCFTISCKTDGKEKKNENEQVLNETTDVIVSNINNRLLDTVQKQTFNYFWEGAEPNSGLARERIHMDDVYPNSPKNTVTTGGSGFGLMAIIVGVERNWITREQALNRYLKIVDFLEKAERFHGAWPHWINGETGKVYPFSKKDNGGDLVETAFLIQGLLSVSEYFKDGNKKEQELVHKIDKLWKEVEWSWYTKNGEDVLYWHWSPEYNWEMNFPVGGYNECLIMYVLAAASPTYPISKSVYDNGWARNGDIVSNQKFYDEDLVLNYYEHDEDLIGPLFWAHYSYLGLNPKGLTDQYADYWRLTQNHAKIHYKYAVDNPKDFKGYGDSLWGLTSSYSIKGYYGHRPENDIGVISPTAALSSFPYTPRESMNVLENIYKNHDSLVGKYGPYDAFSFEHNWSSPRYLAIDQGPIPVMIENYRTGLFWKLFMKNEDVKRGLDKLGFKYKKVD</sequence>
<dbReference type="PROSITE" id="PS51257">
    <property type="entry name" value="PROKAR_LIPOPROTEIN"/>
    <property type="match status" value="1"/>
</dbReference>
<evidence type="ECO:0000313" key="2">
    <source>
        <dbReference type="EMBL" id="NRD22239.1"/>
    </source>
</evidence>
<feature type="domain" description="Glycoamylase-like" evidence="1">
    <location>
        <begin position="225"/>
        <end position="443"/>
    </location>
</feature>
<dbReference type="Proteomes" id="UP000805085">
    <property type="component" value="Unassembled WGS sequence"/>
</dbReference>
<dbReference type="Gene3D" id="1.50.10.140">
    <property type="match status" value="1"/>
</dbReference>
<gene>
    <name evidence="2" type="ORF">HNV10_03240</name>
</gene>
<evidence type="ECO:0000313" key="3">
    <source>
        <dbReference type="Proteomes" id="UP000805085"/>
    </source>
</evidence>
<comment type="caution">
    <text evidence="2">The sequence shown here is derived from an EMBL/GenBank/DDBJ whole genome shotgun (WGS) entry which is preliminary data.</text>
</comment>
<accession>A0ABX2E1W3</accession>
<keyword evidence="3" id="KW-1185">Reference proteome</keyword>